<organism evidence="6 7">
    <name type="scientific">Helianthus annuus</name>
    <name type="common">Common sunflower</name>
    <dbReference type="NCBI Taxonomy" id="4232"/>
    <lineage>
        <taxon>Eukaryota</taxon>
        <taxon>Viridiplantae</taxon>
        <taxon>Streptophyta</taxon>
        <taxon>Embryophyta</taxon>
        <taxon>Tracheophyta</taxon>
        <taxon>Spermatophyta</taxon>
        <taxon>Magnoliopsida</taxon>
        <taxon>eudicotyledons</taxon>
        <taxon>Gunneridae</taxon>
        <taxon>Pentapetalae</taxon>
        <taxon>asterids</taxon>
        <taxon>campanulids</taxon>
        <taxon>Asterales</taxon>
        <taxon>Asteraceae</taxon>
        <taxon>Asteroideae</taxon>
        <taxon>Heliantheae alliance</taxon>
        <taxon>Heliantheae</taxon>
        <taxon>Helianthus</taxon>
    </lineage>
</organism>
<gene>
    <name evidence="6" type="ORF">HanXRQr2_Chr05g0226771</name>
</gene>
<dbReference type="SUPFAM" id="SSF101936">
    <property type="entry name" value="DNA-binding pseudobarrel domain"/>
    <property type="match status" value="1"/>
</dbReference>
<reference evidence="6" key="1">
    <citation type="journal article" date="2017" name="Nature">
        <title>The sunflower genome provides insights into oil metabolism, flowering and Asterid evolution.</title>
        <authorList>
            <person name="Badouin H."/>
            <person name="Gouzy J."/>
            <person name="Grassa C.J."/>
            <person name="Murat F."/>
            <person name="Staton S.E."/>
            <person name="Cottret L."/>
            <person name="Lelandais-Briere C."/>
            <person name="Owens G.L."/>
            <person name="Carrere S."/>
            <person name="Mayjonade B."/>
            <person name="Legrand L."/>
            <person name="Gill N."/>
            <person name="Kane N.C."/>
            <person name="Bowers J.E."/>
            <person name="Hubner S."/>
            <person name="Bellec A."/>
            <person name="Berard A."/>
            <person name="Berges H."/>
            <person name="Blanchet N."/>
            <person name="Boniface M.C."/>
            <person name="Brunel D."/>
            <person name="Catrice O."/>
            <person name="Chaidir N."/>
            <person name="Claudel C."/>
            <person name="Donnadieu C."/>
            <person name="Faraut T."/>
            <person name="Fievet G."/>
            <person name="Helmstetter N."/>
            <person name="King M."/>
            <person name="Knapp S.J."/>
            <person name="Lai Z."/>
            <person name="Le Paslier M.C."/>
            <person name="Lippi Y."/>
            <person name="Lorenzon L."/>
            <person name="Mandel J.R."/>
            <person name="Marage G."/>
            <person name="Marchand G."/>
            <person name="Marquand E."/>
            <person name="Bret-Mestries E."/>
            <person name="Morien E."/>
            <person name="Nambeesan S."/>
            <person name="Nguyen T."/>
            <person name="Pegot-Espagnet P."/>
            <person name="Pouilly N."/>
            <person name="Raftis F."/>
            <person name="Sallet E."/>
            <person name="Schiex T."/>
            <person name="Thomas J."/>
            <person name="Vandecasteele C."/>
            <person name="Vares D."/>
            <person name="Vear F."/>
            <person name="Vautrin S."/>
            <person name="Crespi M."/>
            <person name="Mangin B."/>
            <person name="Burke J.M."/>
            <person name="Salse J."/>
            <person name="Munos S."/>
            <person name="Vincourt P."/>
            <person name="Rieseberg L.H."/>
            <person name="Langlade N.B."/>
        </authorList>
    </citation>
    <scope>NUCLEOTIDE SEQUENCE</scope>
    <source>
        <tissue evidence="6">Leaves</tissue>
    </source>
</reference>
<accession>A0A9K3J204</accession>
<dbReference type="GO" id="GO:0003677">
    <property type="term" value="F:DNA binding"/>
    <property type="evidence" value="ECO:0007669"/>
    <property type="project" value="UniProtKB-KW"/>
</dbReference>
<comment type="caution">
    <text evidence="6">The sequence shown here is derived from an EMBL/GenBank/DDBJ whole genome shotgun (WGS) entry which is preliminary data.</text>
</comment>
<dbReference type="AlphaFoldDB" id="A0A9K3J204"/>
<reference evidence="6" key="2">
    <citation type="submission" date="2020-06" db="EMBL/GenBank/DDBJ databases">
        <title>Helianthus annuus Genome sequencing and assembly Release 2.</title>
        <authorList>
            <person name="Gouzy J."/>
            <person name="Langlade N."/>
            <person name="Munos S."/>
        </authorList>
    </citation>
    <scope>NUCLEOTIDE SEQUENCE</scope>
    <source>
        <tissue evidence="6">Leaves</tissue>
    </source>
</reference>
<sequence>MQSDPTSLDECLANLRKANHTLFLQSLHNFIYEQTWWVFGALKAPNRDMTQATPTQDLLALDLHGAEWKFKHIFMGQPRRYLLTT</sequence>
<keyword evidence="2" id="KW-0805">Transcription regulation</keyword>
<dbReference type="Proteomes" id="UP000215914">
    <property type="component" value="Unassembled WGS sequence"/>
</dbReference>
<keyword evidence="4" id="KW-0804">Transcription</keyword>
<dbReference type="Gene3D" id="2.40.330.10">
    <property type="entry name" value="DNA-binding pseudobarrel domain"/>
    <property type="match status" value="1"/>
</dbReference>
<evidence type="ECO:0000256" key="3">
    <source>
        <dbReference type="ARBA" id="ARBA00023125"/>
    </source>
</evidence>
<keyword evidence="5" id="KW-0539">Nucleus</keyword>
<dbReference type="GO" id="GO:0009725">
    <property type="term" value="P:response to hormone"/>
    <property type="evidence" value="ECO:0007669"/>
    <property type="project" value="InterPro"/>
</dbReference>
<evidence type="ECO:0000313" key="6">
    <source>
        <dbReference type="EMBL" id="KAF5806881.1"/>
    </source>
</evidence>
<dbReference type="InterPro" id="IPR044835">
    <property type="entry name" value="ARF_plant"/>
</dbReference>
<protein>
    <submittedName>
        <fullName evidence="6">DNA-binding pseudobarrel domain superfamily</fullName>
    </submittedName>
</protein>
<dbReference type="EMBL" id="MNCJ02000320">
    <property type="protein sequence ID" value="KAF5806881.1"/>
    <property type="molecule type" value="Genomic_DNA"/>
</dbReference>
<keyword evidence="3 6" id="KW-0238">DNA-binding</keyword>
<dbReference type="GO" id="GO:0005634">
    <property type="term" value="C:nucleus"/>
    <property type="evidence" value="ECO:0007669"/>
    <property type="project" value="UniProtKB-SubCell"/>
</dbReference>
<evidence type="ECO:0000313" key="7">
    <source>
        <dbReference type="Proteomes" id="UP000215914"/>
    </source>
</evidence>
<dbReference type="Gramene" id="mRNA:HanXRQr2_Chr05g0226771">
    <property type="protein sequence ID" value="mRNA:HanXRQr2_Chr05g0226771"/>
    <property type="gene ID" value="HanXRQr2_Chr05g0226771"/>
</dbReference>
<dbReference type="GO" id="GO:0006355">
    <property type="term" value="P:regulation of DNA-templated transcription"/>
    <property type="evidence" value="ECO:0007669"/>
    <property type="project" value="InterPro"/>
</dbReference>
<proteinExistence type="predicted"/>
<name>A0A9K3J204_HELAN</name>
<dbReference type="InterPro" id="IPR015300">
    <property type="entry name" value="DNA-bd_pseudobarrel_sf"/>
</dbReference>
<keyword evidence="7" id="KW-1185">Reference proteome</keyword>
<evidence type="ECO:0000256" key="2">
    <source>
        <dbReference type="ARBA" id="ARBA00023015"/>
    </source>
</evidence>
<dbReference type="PANTHER" id="PTHR31384:SF1">
    <property type="entry name" value="AUXIN RESPONSE FACTOR 9"/>
    <property type="match status" value="1"/>
</dbReference>
<comment type="subcellular location">
    <subcellularLocation>
        <location evidence="1">Nucleus</location>
    </subcellularLocation>
</comment>
<evidence type="ECO:0000256" key="1">
    <source>
        <dbReference type="ARBA" id="ARBA00004123"/>
    </source>
</evidence>
<dbReference type="PANTHER" id="PTHR31384">
    <property type="entry name" value="AUXIN RESPONSE FACTOR 4-RELATED"/>
    <property type="match status" value="1"/>
</dbReference>
<evidence type="ECO:0000256" key="4">
    <source>
        <dbReference type="ARBA" id="ARBA00023163"/>
    </source>
</evidence>
<evidence type="ECO:0000256" key="5">
    <source>
        <dbReference type="ARBA" id="ARBA00023242"/>
    </source>
</evidence>